<evidence type="ECO:0000313" key="1">
    <source>
        <dbReference type="EMBL" id="MDR6243137.1"/>
    </source>
</evidence>
<dbReference type="EMBL" id="JAVDQH010000003">
    <property type="protein sequence ID" value="MDR6243137.1"/>
    <property type="molecule type" value="Genomic_DNA"/>
</dbReference>
<name>A0ABU1IV37_9BACL</name>
<dbReference type="Proteomes" id="UP001185028">
    <property type="component" value="Unassembled WGS sequence"/>
</dbReference>
<reference evidence="1 2" key="1">
    <citation type="submission" date="2023-07" db="EMBL/GenBank/DDBJ databases">
        <title>Genomic Encyclopedia of Type Strains, Phase IV (KMG-IV): sequencing the most valuable type-strain genomes for metagenomic binning, comparative biology and taxonomic classification.</title>
        <authorList>
            <person name="Goeker M."/>
        </authorList>
    </citation>
    <scope>NUCLEOTIDE SEQUENCE [LARGE SCALE GENOMIC DNA]</scope>
    <source>
        <strain evidence="1 2">DSM 22170</strain>
    </source>
</reference>
<accession>A0ABU1IV37</accession>
<gene>
    <name evidence="1" type="ORF">JOC58_001022</name>
</gene>
<sequence>MNLLRKLLDNLGDKWNKSAKAFPFLTIRQGSGLHHLITIDLGVIYFHSAPYRPELPGKQAIVLKGLATDEVLQLIRSMGYEVDTTPGATDYPDAGILSLLEIRDQQLNTTLYAFNSGTWHLLYPIYRALRQANMDIDEALSQLNRDMAKGDWLDYWASFFAIKRNPGETDNNFIRRFTMWLFNPKTNNVALKELLSYRLQDTNIEVRDRAPAEFDVTVDTKYIEDSSDLHEILLEAKGAGIRYFLNYISPGFAEDYRANFQNVQGQNFYDSDSLSGTLAASLSEVFPKLSEVIAAQASYQEVYMLPQASFDGAFRLSISQLGIGKIGDQYSEFQDVVKVTLVKDGLVTYENDY</sequence>
<dbReference type="RefSeq" id="WP_188775380.1">
    <property type="nucleotide sequence ID" value="NZ_BMMB01000004.1"/>
</dbReference>
<organism evidence="1 2">
    <name type="scientific">Paenibacillus hunanensis</name>
    <dbReference type="NCBI Taxonomy" id="539262"/>
    <lineage>
        <taxon>Bacteria</taxon>
        <taxon>Bacillati</taxon>
        <taxon>Bacillota</taxon>
        <taxon>Bacilli</taxon>
        <taxon>Bacillales</taxon>
        <taxon>Paenibacillaceae</taxon>
        <taxon>Paenibacillus</taxon>
    </lineage>
</organism>
<protein>
    <submittedName>
        <fullName evidence="1">Uncharacterized protein</fullName>
    </submittedName>
</protein>
<proteinExistence type="predicted"/>
<keyword evidence="2" id="KW-1185">Reference proteome</keyword>
<comment type="caution">
    <text evidence="1">The sequence shown here is derived from an EMBL/GenBank/DDBJ whole genome shotgun (WGS) entry which is preliminary data.</text>
</comment>
<evidence type="ECO:0000313" key="2">
    <source>
        <dbReference type="Proteomes" id="UP001185028"/>
    </source>
</evidence>